<sequence length="329" mass="38806">MLKLVKSISQTLTKRHQVCFNCWINSTVFSFLCGAQFDLHENGSFTIINNKKEVSPISDCIKSVTKSPNFYYNEAENHLIIDLKGFKIQMVKRINYYKTFYLIKLFLLVFQRGTDLQKFINSLDTQNKNISFDLILNSYVGGQLIEELEKKMRQDLSQYVKYIRNISVLKGAVKQGDINQIFNQESRQDLVFIKDNLILRICFGQKFSNINCKFKEYIIKRKNLDAQIQVKKLEQLILIQTNKTSYEWFEAFIFTCQNILTTIDPNVTYQKWDNFQTVFKYFEEFSNLIDGYKNIEFANTFAKSQLAQIKSYLNHLSISTLNQNKIRIR</sequence>
<comment type="caution">
    <text evidence="1">The sequence shown here is derived from an EMBL/GenBank/DDBJ whole genome shotgun (WGS) entry which is preliminary data.</text>
</comment>
<evidence type="ECO:0000313" key="2">
    <source>
        <dbReference type="Proteomes" id="UP000683925"/>
    </source>
</evidence>
<keyword evidence="2" id="KW-1185">Reference proteome</keyword>
<organism evidence="1 2">
    <name type="scientific">Paramecium octaurelia</name>
    <dbReference type="NCBI Taxonomy" id="43137"/>
    <lineage>
        <taxon>Eukaryota</taxon>
        <taxon>Sar</taxon>
        <taxon>Alveolata</taxon>
        <taxon>Ciliophora</taxon>
        <taxon>Intramacronucleata</taxon>
        <taxon>Oligohymenophorea</taxon>
        <taxon>Peniculida</taxon>
        <taxon>Parameciidae</taxon>
        <taxon>Paramecium</taxon>
    </lineage>
</organism>
<proteinExistence type="predicted"/>
<dbReference type="OrthoDB" id="8954335at2759"/>
<reference evidence="1" key="1">
    <citation type="submission" date="2021-01" db="EMBL/GenBank/DDBJ databases">
        <authorList>
            <consortium name="Genoscope - CEA"/>
            <person name="William W."/>
        </authorList>
    </citation>
    <scope>NUCLEOTIDE SEQUENCE</scope>
</reference>
<name>A0A8S1YDW4_PAROT</name>
<evidence type="ECO:0000313" key="1">
    <source>
        <dbReference type="EMBL" id="CAD8211037.1"/>
    </source>
</evidence>
<dbReference type="AlphaFoldDB" id="A0A8S1YDW4"/>
<dbReference type="Proteomes" id="UP000683925">
    <property type="component" value="Unassembled WGS sequence"/>
</dbReference>
<accession>A0A8S1YDW4</accession>
<gene>
    <name evidence="1" type="ORF">POCTA_138.1.T1530003</name>
</gene>
<dbReference type="EMBL" id="CAJJDP010000155">
    <property type="protein sequence ID" value="CAD8211037.1"/>
    <property type="molecule type" value="Genomic_DNA"/>
</dbReference>
<protein>
    <submittedName>
        <fullName evidence="1">Uncharacterized protein</fullName>
    </submittedName>
</protein>